<gene>
    <name evidence="3" type="ORF">WH159_15360</name>
</gene>
<dbReference type="Proteomes" id="UP001380365">
    <property type="component" value="Unassembled WGS sequence"/>
</dbReference>
<reference evidence="3 4" key="1">
    <citation type="submission" date="2023-12" db="EMBL/GenBank/DDBJ databases">
        <title>Gut-associated functions are favored during microbiome assembly across C. elegans life.</title>
        <authorList>
            <person name="Zimmermann J."/>
        </authorList>
    </citation>
    <scope>NUCLEOTIDE SEQUENCE [LARGE SCALE GENOMIC DNA]</scope>
    <source>
        <strain evidence="3 4">JUb134</strain>
    </source>
</reference>
<feature type="chain" id="PRO_5047064033" evidence="1">
    <location>
        <begin position="37"/>
        <end position="1425"/>
    </location>
</feature>
<dbReference type="SUPFAM" id="SSF103515">
    <property type="entry name" value="Autotransporter"/>
    <property type="match status" value="1"/>
</dbReference>
<protein>
    <submittedName>
        <fullName evidence="3">Autotransporter domain-containing protein</fullName>
    </submittedName>
</protein>
<dbReference type="EMBL" id="JBBGZA010000001">
    <property type="protein sequence ID" value="MEJ5095905.1"/>
    <property type="molecule type" value="Genomic_DNA"/>
</dbReference>
<dbReference type="InterPro" id="IPR012332">
    <property type="entry name" value="Autotransporter_pectin_lyase_C"/>
</dbReference>
<sequence>MKMLSQGGGSKIARLLTSTAIVSAAAGALVAVPAFAEGECGVATQGSVTCSAADNPYPNGITYLSPAVDPAADPGLDPTVPVYDLTVNLGEGVAIESGANPGVAIIGFNEGAATLNAFGDTSIAVSGTGAIGVIGSTNYGDLTINTDSIVADGRASQGINAVSNAGDITIDAGSITTTGNSSVGISANGYTGDIRIAADTVTAAGYYVGGIYAYAGNGDVTIDAGTVATTGGSFYDYGSDAITVRAGAGSVTIDAETVSTQADYSEGIRAVSFGPDAVVDVTAGSITTSGYGAVGAVVQGSTAQLTVGDITTSGDGAYGAVMFGTGPGGATFVSDGSIETSGVDANGVFVKAYGGDASITVNDVSTTGDSAPAIYAYGTNTNVTVNGDVSTSGANSNGVTAVAIGGDLSVANNGSIATSGAGSAGMALAALGDVTVTGAGSVSASATGIDAYSAAGNIDITQGAIATSEAGADGVHAETANYYGTAGNITVDVGSVETAGDFADGVDATALNGGAIDITHGEVSTSGEQAFGVVAVGLEDVSITGESVTTTGYNAAGAYAVSIGGDVTVAQGTVSTAGDYAPGVVGASYFGNVTISADSVTTTGYSSNGVLGVALYGGDTNITVGDVSTSGDSSFGVNAQAYNAAAVTVTGTVTTSGYASDGVNVYAIGAITDEDNGATVINNGAVVTSGAESDGIHVEAFYGDVSIGGTGSVTTTGDFSTGIFARSQYGAIDIASASVASTGVGIDAYASGGVTVDAGTVRTTGDGSVAIAAGGFNSVAVTADAVSTRGTNATGISAASFGGDVTVDVGSVRVSGTDSRAIRALGFGGGADVTVGGAVRSTSGTAIEMIAGGAGGGGGDPMGDPARDGLARLTIAAGGSVHGGTNAVTVTSLNGTTITNDGTITGGSGYAIQASGGAATIANNGALTGRLQLTDNADRLTNAGTLTLIGDSDFGAGADVLNNSGTIRLGGAAATRTVAITNLETLSNSGLIDLRNGRAGDVLTLAGTAYTGTGDATLGLDLRFGTTTAAVDRLVVGSASGSTLVTLQASDGQAILIPATTIVQTSAASSATAFTLDPASRDIGLIQYGITYDPTALAYRLVSAPSATVYRQAKLGEGLASVWNRSGDAVTAHLAAGRDAGWGSPATDTTGRLWLQMFGEVNKRKETRDFAFNSLVQDDVNLGYRQDAFGGQIGFDIGGGSSENGGAVFGVSTGYLSSAMNFAGSGDRFDIDTLNGAIYGAFQAGGLFINGLAKYDRSWIEARGNLANFNVETKANTWGGKLEAGARLGSDTFFAEPAVSIAYTKSDIDSYGTLGGRFDFDDFEGLRGKAGVKIGGATDIGESSKLVFYVGGAAVHEFKGDDGLRFTSGAQTLVLGSDALGTYGQGTLGFNIMTASGVTGFLEAHGEYGDDYQGGGGRAGIRIKF</sequence>
<feature type="domain" description="Autotransporter" evidence="2">
    <location>
        <begin position="1146"/>
        <end position="1425"/>
    </location>
</feature>
<feature type="signal peptide" evidence="1">
    <location>
        <begin position="1"/>
        <end position="36"/>
    </location>
</feature>
<dbReference type="RefSeq" id="WP_132883101.1">
    <property type="nucleotide sequence ID" value="NZ_JBBGZA010000001.1"/>
</dbReference>
<keyword evidence="1" id="KW-0732">Signal</keyword>
<evidence type="ECO:0000313" key="3">
    <source>
        <dbReference type="EMBL" id="MEJ5095905.1"/>
    </source>
</evidence>
<evidence type="ECO:0000313" key="4">
    <source>
        <dbReference type="Proteomes" id="UP001380365"/>
    </source>
</evidence>
<proteinExistence type="predicted"/>
<evidence type="ECO:0000256" key="1">
    <source>
        <dbReference type="SAM" id="SignalP"/>
    </source>
</evidence>
<name>A0ABU8Q8N4_9SPHN</name>
<dbReference type="PROSITE" id="PS51208">
    <property type="entry name" value="AUTOTRANSPORTER"/>
    <property type="match status" value="1"/>
</dbReference>
<dbReference type="InterPro" id="IPR036709">
    <property type="entry name" value="Autotransporte_beta_dom_sf"/>
</dbReference>
<evidence type="ECO:0000259" key="2">
    <source>
        <dbReference type="PROSITE" id="PS51208"/>
    </source>
</evidence>
<keyword evidence="4" id="KW-1185">Reference proteome</keyword>
<dbReference type="InterPro" id="IPR005546">
    <property type="entry name" value="Autotransporte_beta"/>
</dbReference>
<dbReference type="SMART" id="SM00869">
    <property type="entry name" value="Autotransporter"/>
    <property type="match status" value="1"/>
</dbReference>
<dbReference type="Gene3D" id="2.160.20.20">
    <property type="match status" value="2"/>
</dbReference>
<accession>A0ABU8Q8N4</accession>
<organism evidence="3 4">
    <name type="scientific">Sphingomonas molluscorum</name>
    <dbReference type="NCBI Taxonomy" id="418184"/>
    <lineage>
        <taxon>Bacteria</taxon>
        <taxon>Pseudomonadati</taxon>
        <taxon>Pseudomonadota</taxon>
        <taxon>Alphaproteobacteria</taxon>
        <taxon>Sphingomonadales</taxon>
        <taxon>Sphingomonadaceae</taxon>
        <taxon>Sphingomonas</taxon>
    </lineage>
</organism>
<dbReference type="Pfam" id="PF03797">
    <property type="entry name" value="Autotransporter"/>
    <property type="match status" value="1"/>
</dbReference>
<dbReference type="Gene3D" id="2.40.128.130">
    <property type="entry name" value="Autotransporter beta-domain"/>
    <property type="match status" value="1"/>
</dbReference>
<comment type="caution">
    <text evidence="3">The sequence shown here is derived from an EMBL/GenBank/DDBJ whole genome shotgun (WGS) entry which is preliminary data.</text>
</comment>